<sequence length="320" mass="35356">MEGPEEVGKEEVGPEEVGPEEVGPEEVGPEEVGPEEVGPEEAELVEVVEFTVPVENNKTLFVWNLEETRPEHELWVALWSLFSSFGPLYLLKLSLSRDRLGPGPALGSGPGSSSALVKFFSSRHAAQAQRATHGSTALQATPLKVCLSSKKTPHFLSRTIPLSHARCLNLANHCLGFNGWSSDIITLKELDPDLDLHQGLDSDQDLDLDPDRVRLTLGCVVQLHFPFHHLTTRGSAVQQETLTRSDPCRSLLRGRLQRAVREKALVQAFSNVQLLLLGSGKVLVQLKYPQTYETEEEELLKVTEVTLPPDEDEEFDLSVS</sequence>
<evidence type="ECO:0000259" key="3">
    <source>
        <dbReference type="PROSITE" id="PS50102"/>
    </source>
</evidence>
<dbReference type="SUPFAM" id="SSF54928">
    <property type="entry name" value="RNA-binding domain, RBD"/>
    <property type="match status" value="1"/>
</dbReference>
<evidence type="ECO:0000313" key="5">
    <source>
        <dbReference type="Proteomes" id="UP001497482"/>
    </source>
</evidence>
<dbReference type="AlphaFoldDB" id="A0AAV2KP68"/>
<dbReference type="PANTHER" id="PTHR31164:SF1">
    <property type="entry name" value="RAD52 MOTIF-CONTAINING PROTEIN 1"/>
    <property type="match status" value="1"/>
</dbReference>
<proteinExistence type="predicted"/>
<dbReference type="GO" id="GO:0003723">
    <property type="term" value="F:RNA binding"/>
    <property type="evidence" value="ECO:0007669"/>
    <property type="project" value="UniProtKB-UniRule"/>
</dbReference>
<feature type="compositionally biased region" description="Acidic residues" evidence="2">
    <location>
        <begin position="13"/>
        <end position="39"/>
    </location>
</feature>
<feature type="region of interest" description="Disordered" evidence="2">
    <location>
        <begin position="1"/>
        <end position="39"/>
    </location>
</feature>
<dbReference type="PROSITE" id="PS50102">
    <property type="entry name" value="RRM"/>
    <property type="match status" value="1"/>
</dbReference>
<name>A0AAV2KP68_KNICA</name>
<dbReference type="Gene3D" id="3.30.70.330">
    <property type="match status" value="1"/>
</dbReference>
<dbReference type="InterPro" id="IPR012677">
    <property type="entry name" value="Nucleotide-bd_a/b_plait_sf"/>
</dbReference>
<dbReference type="GO" id="GO:0005730">
    <property type="term" value="C:nucleolus"/>
    <property type="evidence" value="ECO:0007669"/>
    <property type="project" value="TreeGrafter"/>
</dbReference>
<dbReference type="Proteomes" id="UP001497482">
    <property type="component" value="Chromosome 18"/>
</dbReference>
<keyword evidence="5" id="KW-1185">Reference proteome</keyword>
<dbReference type="Pfam" id="PF25517">
    <property type="entry name" value="DSRM_RDM1"/>
    <property type="match status" value="1"/>
</dbReference>
<gene>
    <name evidence="4" type="ORF">KC01_LOCUS18824</name>
</gene>
<accession>A0AAV2KP68</accession>
<feature type="compositionally biased region" description="Basic and acidic residues" evidence="2">
    <location>
        <begin position="1"/>
        <end position="12"/>
    </location>
</feature>
<dbReference type="PANTHER" id="PTHR31164">
    <property type="entry name" value="RAD52 MOTIF-CONTAINING PROTEIN 1"/>
    <property type="match status" value="1"/>
</dbReference>
<reference evidence="4 5" key="1">
    <citation type="submission" date="2024-04" db="EMBL/GenBank/DDBJ databases">
        <authorList>
            <person name="Waldvogel A.-M."/>
            <person name="Schoenle A."/>
        </authorList>
    </citation>
    <scope>NUCLEOTIDE SEQUENCE [LARGE SCALE GENOMIC DNA]</scope>
</reference>
<organism evidence="4 5">
    <name type="scientific">Knipowitschia caucasica</name>
    <name type="common">Caucasian dwarf goby</name>
    <name type="synonym">Pomatoschistus caucasicus</name>
    <dbReference type="NCBI Taxonomy" id="637954"/>
    <lineage>
        <taxon>Eukaryota</taxon>
        <taxon>Metazoa</taxon>
        <taxon>Chordata</taxon>
        <taxon>Craniata</taxon>
        <taxon>Vertebrata</taxon>
        <taxon>Euteleostomi</taxon>
        <taxon>Actinopterygii</taxon>
        <taxon>Neopterygii</taxon>
        <taxon>Teleostei</taxon>
        <taxon>Neoteleostei</taxon>
        <taxon>Acanthomorphata</taxon>
        <taxon>Gobiaria</taxon>
        <taxon>Gobiiformes</taxon>
        <taxon>Gobioidei</taxon>
        <taxon>Gobiidae</taxon>
        <taxon>Gobiinae</taxon>
        <taxon>Knipowitschia</taxon>
    </lineage>
</organism>
<dbReference type="EMBL" id="OZ035840">
    <property type="protein sequence ID" value="CAL1589164.1"/>
    <property type="molecule type" value="Genomic_DNA"/>
</dbReference>
<protein>
    <recommendedName>
        <fullName evidence="3">RRM domain-containing protein</fullName>
    </recommendedName>
</protein>
<dbReference type="InterPro" id="IPR000504">
    <property type="entry name" value="RRM_dom"/>
</dbReference>
<evidence type="ECO:0000313" key="4">
    <source>
        <dbReference type="EMBL" id="CAL1589164.1"/>
    </source>
</evidence>
<dbReference type="SUPFAM" id="SSF54768">
    <property type="entry name" value="dsRNA-binding domain-like"/>
    <property type="match status" value="1"/>
</dbReference>
<dbReference type="InterPro" id="IPR035979">
    <property type="entry name" value="RBD_domain_sf"/>
</dbReference>
<feature type="domain" description="RRM" evidence="3">
    <location>
        <begin position="58"/>
        <end position="150"/>
    </location>
</feature>
<keyword evidence="1" id="KW-0694">RNA-binding</keyword>
<dbReference type="InterPro" id="IPR040224">
    <property type="entry name" value="RDM1"/>
</dbReference>
<dbReference type="InterPro" id="IPR057652">
    <property type="entry name" value="DSRM_RDM1"/>
</dbReference>
<evidence type="ECO:0000256" key="2">
    <source>
        <dbReference type="SAM" id="MobiDB-lite"/>
    </source>
</evidence>
<evidence type="ECO:0000256" key="1">
    <source>
        <dbReference type="PROSITE-ProRule" id="PRU00176"/>
    </source>
</evidence>